<sequence>MRVVRQKKKALSTLEELEKDASSDLGAEFHYDRNLLSEMRHGHGKHFKALKEILDADPDRKQRYKKQKEVEATMNVLRQNMMWDKESKSKTRAVQTLLTQRTRHTDPMGTGTLPFTPRMDVPTGGTPYVPTASMGAMHVLPPATSIS</sequence>
<proteinExistence type="predicted"/>
<dbReference type="EMBL" id="HBJA01143038">
    <property type="protein sequence ID" value="CAE0837940.1"/>
    <property type="molecule type" value="Transcribed_RNA"/>
</dbReference>
<accession>A0A7S4GIP6</accession>
<gene>
    <name evidence="1" type="ORF">EGYM00163_LOCUS49312</name>
</gene>
<name>A0A7S4GIP6_9EUGL</name>
<protein>
    <submittedName>
        <fullName evidence="1">Uncharacterized protein</fullName>
    </submittedName>
</protein>
<dbReference type="AlphaFoldDB" id="A0A7S4GIP6"/>
<organism evidence="1">
    <name type="scientific">Eutreptiella gymnastica</name>
    <dbReference type="NCBI Taxonomy" id="73025"/>
    <lineage>
        <taxon>Eukaryota</taxon>
        <taxon>Discoba</taxon>
        <taxon>Euglenozoa</taxon>
        <taxon>Euglenida</taxon>
        <taxon>Spirocuta</taxon>
        <taxon>Euglenophyceae</taxon>
        <taxon>Eutreptiales</taxon>
        <taxon>Eutreptiaceae</taxon>
        <taxon>Eutreptiella</taxon>
    </lineage>
</organism>
<evidence type="ECO:0000313" key="1">
    <source>
        <dbReference type="EMBL" id="CAE0837940.1"/>
    </source>
</evidence>
<reference evidence="1" key="1">
    <citation type="submission" date="2021-01" db="EMBL/GenBank/DDBJ databases">
        <authorList>
            <person name="Corre E."/>
            <person name="Pelletier E."/>
            <person name="Niang G."/>
            <person name="Scheremetjew M."/>
            <person name="Finn R."/>
            <person name="Kale V."/>
            <person name="Holt S."/>
            <person name="Cochrane G."/>
            <person name="Meng A."/>
            <person name="Brown T."/>
            <person name="Cohen L."/>
        </authorList>
    </citation>
    <scope>NUCLEOTIDE SEQUENCE</scope>
    <source>
        <strain evidence="1">CCMP1594</strain>
    </source>
</reference>